<comment type="caution">
    <text evidence="1">The sequence shown here is derived from an EMBL/GenBank/DDBJ whole genome shotgun (WGS) entry which is preliminary data.</text>
</comment>
<evidence type="ECO:0000313" key="1">
    <source>
        <dbReference type="EMBL" id="POW13628.1"/>
    </source>
</evidence>
<keyword evidence="2" id="KW-1185">Reference proteome</keyword>
<dbReference type="EMBL" id="PKSL01000023">
    <property type="protein sequence ID" value="POW13628.1"/>
    <property type="molecule type" value="Genomic_DNA"/>
</dbReference>
<dbReference type="VEuPathDB" id="FungiDB:PSHT_13316"/>
<proteinExistence type="predicted"/>
<evidence type="ECO:0000313" key="2">
    <source>
        <dbReference type="Proteomes" id="UP000239156"/>
    </source>
</evidence>
<organism evidence="1 2">
    <name type="scientific">Puccinia striiformis</name>
    <dbReference type="NCBI Taxonomy" id="27350"/>
    <lineage>
        <taxon>Eukaryota</taxon>
        <taxon>Fungi</taxon>
        <taxon>Dikarya</taxon>
        <taxon>Basidiomycota</taxon>
        <taxon>Pucciniomycotina</taxon>
        <taxon>Pucciniomycetes</taxon>
        <taxon>Pucciniales</taxon>
        <taxon>Pucciniaceae</taxon>
        <taxon>Puccinia</taxon>
    </lineage>
</organism>
<name>A0A2S4VVU7_9BASI</name>
<dbReference type="VEuPathDB" id="FungiDB:PSTT_03531"/>
<accession>A0A2S4VVU7</accession>
<dbReference type="Proteomes" id="UP000239156">
    <property type="component" value="Unassembled WGS sequence"/>
</dbReference>
<feature type="non-terminal residue" evidence="1">
    <location>
        <position position="1"/>
    </location>
</feature>
<sequence>FTVNTHLIELLRRNGVLAWRWNGKLEDLAVQAFHAMLIFVFQDGEDPSTLTEALVDCQHDNSSCAQMNLAHLTSLIESTILLNVELFKTNQLLITALHQCIENIKKTKRNVVRYGFEYNQLESALGIIIAPEENLDHWRGKLRLYLFNVKFTKVCSIML</sequence>
<dbReference type="AlphaFoldDB" id="A0A2S4VVU7"/>
<reference evidence="1" key="1">
    <citation type="submission" date="2017-12" db="EMBL/GenBank/DDBJ databases">
        <title>Gene loss provides genomic basis for host adaptation in cereal stripe rust fungi.</title>
        <authorList>
            <person name="Xia C."/>
        </authorList>
    </citation>
    <scope>NUCLEOTIDE SEQUENCE [LARGE SCALE GENOMIC DNA]</scope>
    <source>
        <strain evidence="1">93-210</strain>
    </source>
</reference>
<gene>
    <name evidence="1" type="ORF">PSTT_03531</name>
</gene>
<protein>
    <submittedName>
        <fullName evidence="1">Uncharacterized protein</fullName>
    </submittedName>
</protein>